<feature type="compositionally biased region" description="Low complexity" evidence="1">
    <location>
        <begin position="597"/>
        <end position="607"/>
    </location>
</feature>
<feature type="region of interest" description="Disordered" evidence="1">
    <location>
        <begin position="452"/>
        <end position="498"/>
    </location>
</feature>
<name>A0A9Q9EIA0_9PEZI</name>
<feature type="compositionally biased region" description="Basic and acidic residues" evidence="1">
    <location>
        <begin position="112"/>
        <end position="123"/>
    </location>
</feature>
<evidence type="ECO:0000313" key="3">
    <source>
        <dbReference type="Proteomes" id="UP001056384"/>
    </source>
</evidence>
<reference evidence="2" key="1">
    <citation type="submission" date="2022-06" db="EMBL/GenBank/DDBJ databases">
        <title>Complete genome sequences of two strains of the flax pathogen Septoria linicola.</title>
        <authorList>
            <person name="Lapalu N."/>
            <person name="Simon A."/>
            <person name="Demenou B."/>
            <person name="Paumier D."/>
            <person name="Guillot M.-P."/>
            <person name="Gout L."/>
            <person name="Valade R."/>
        </authorList>
    </citation>
    <scope>NUCLEOTIDE SEQUENCE</scope>
    <source>
        <strain evidence="2">SE15195</strain>
    </source>
</reference>
<evidence type="ECO:0000256" key="1">
    <source>
        <dbReference type="SAM" id="MobiDB-lite"/>
    </source>
</evidence>
<feature type="compositionally biased region" description="Basic and acidic residues" evidence="1">
    <location>
        <begin position="55"/>
        <end position="65"/>
    </location>
</feature>
<feature type="compositionally biased region" description="Low complexity" evidence="1">
    <location>
        <begin position="13"/>
        <end position="28"/>
    </location>
</feature>
<keyword evidence="3" id="KW-1185">Reference proteome</keyword>
<sequence>MAEVIASSPAGLTQQTTSTNAHTTTTSTIPHARWPSLPTNLLSLLNPFAQTADSDDSHNINKNDPTKATLESQHPTASSLKRPVLSTVQFGQSGSAPPSPSRSSASIMFAEPETRSTSEDGSREGSISDLKRSRKSSRPKERMSICHPVPESKVKQRLHRQPRSLLQLHRLQPNARPLPALEVIPSANFSVRLTRAITKVFQAKHGFCANDLVVLKAEKYGTQDEEAQARDVIGLICKGSREEQKIGSGKMLIHMASGKQWEAYTTANGAYECCTTDEHGLKETVRWVPKKNKDGKGISSDGTRKFNFSTISPHSRRHPIIANLQKTALDINDSYKVPEPLAVTPLGTPSMSATILEDGFDEEVVGRNECTTDDATRQIIYLTAIWVAMREGWSPNFRYEDKRESLIGESPNSPARSMTNPPHSPPASPSPYASLEKRASIKSFGSGIVRRASVMSRSKRNSTASVKGESDAESPAPSRSASVTLGPSGRSRADSSATVLVHRAASNRRKKTEAMASFRSDLVCDDDLHEMSNEDLSTRPSVDTPKKPRPSPLARKAGGHPSGHGERSADTTPDGVRTAGKSRSLSLTPEDKPGHRTSTTTDGTTSTRQPSHQPQSNHHPLPQFQPEKKRKKGGVWRKLLCGASKSI</sequence>
<feature type="compositionally biased region" description="Polar residues" evidence="1">
    <location>
        <begin position="69"/>
        <end position="79"/>
    </location>
</feature>
<organism evidence="2 3">
    <name type="scientific">Septoria linicola</name>
    <dbReference type="NCBI Taxonomy" id="215465"/>
    <lineage>
        <taxon>Eukaryota</taxon>
        <taxon>Fungi</taxon>
        <taxon>Dikarya</taxon>
        <taxon>Ascomycota</taxon>
        <taxon>Pezizomycotina</taxon>
        <taxon>Dothideomycetes</taxon>
        <taxon>Dothideomycetidae</taxon>
        <taxon>Mycosphaerellales</taxon>
        <taxon>Mycosphaerellaceae</taxon>
        <taxon>Septoria</taxon>
    </lineage>
</organism>
<dbReference type="OrthoDB" id="5404323at2759"/>
<gene>
    <name evidence="2" type="ORF">Slin15195_G059100</name>
</gene>
<protein>
    <submittedName>
        <fullName evidence="2">Uncharacterized protein</fullName>
    </submittedName>
</protein>
<feature type="region of interest" description="Disordered" evidence="1">
    <location>
        <begin position="407"/>
        <end position="434"/>
    </location>
</feature>
<proteinExistence type="predicted"/>
<feature type="region of interest" description="Disordered" evidence="1">
    <location>
        <begin position="1"/>
        <end position="34"/>
    </location>
</feature>
<dbReference type="EMBL" id="CP099421">
    <property type="protein sequence ID" value="USW52591.1"/>
    <property type="molecule type" value="Genomic_DNA"/>
</dbReference>
<dbReference type="Proteomes" id="UP001056384">
    <property type="component" value="Chromosome 4"/>
</dbReference>
<feature type="compositionally biased region" description="Polar residues" evidence="1">
    <location>
        <begin position="410"/>
        <end position="420"/>
    </location>
</feature>
<accession>A0A9Q9EIA0</accession>
<feature type="region of interest" description="Disordered" evidence="1">
    <location>
        <begin position="110"/>
        <end position="144"/>
    </location>
</feature>
<feature type="region of interest" description="Disordered" evidence="1">
    <location>
        <begin position="51"/>
        <end position="82"/>
    </location>
</feature>
<feature type="compositionally biased region" description="Polar residues" evidence="1">
    <location>
        <begin position="608"/>
        <end position="618"/>
    </location>
</feature>
<dbReference type="AlphaFoldDB" id="A0A9Q9EIA0"/>
<feature type="region of interest" description="Disordered" evidence="1">
    <location>
        <begin position="532"/>
        <end position="647"/>
    </location>
</feature>
<evidence type="ECO:0000313" key="2">
    <source>
        <dbReference type="EMBL" id="USW52591.1"/>
    </source>
</evidence>